<reference evidence="2 3" key="1">
    <citation type="submission" date="2019-12" db="EMBL/GenBank/DDBJ databases">
        <title>Genomic-based taxomic classification of the family Erythrobacteraceae.</title>
        <authorList>
            <person name="Xu L."/>
        </authorList>
    </citation>
    <scope>NUCLEOTIDE SEQUENCE [LARGE SCALE GENOMIC DNA]</scope>
    <source>
        <strain evidence="2 3">LMG 29519</strain>
    </source>
</reference>
<comment type="caution">
    <text evidence="2">The sequence shown here is derived from an EMBL/GenBank/DDBJ whole genome shotgun (WGS) entry which is preliminary data.</text>
</comment>
<name>A0A6I4U2E7_9SPHN</name>
<dbReference type="AlphaFoldDB" id="A0A6I4U2E7"/>
<keyword evidence="3" id="KW-1185">Reference proteome</keyword>
<dbReference type="EMBL" id="WTYR01000001">
    <property type="protein sequence ID" value="MXP09906.1"/>
    <property type="molecule type" value="Genomic_DNA"/>
</dbReference>
<gene>
    <name evidence="2" type="ORF">GRI68_06910</name>
</gene>
<protein>
    <submittedName>
        <fullName evidence="2">PIN domain-containing protein</fullName>
    </submittedName>
</protein>
<evidence type="ECO:0000313" key="2">
    <source>
        <dbReference type="EMBL" id="MXP09906.1"/>
    </source>
</evidence>
<sequence length="121" mass="13226">MSGVLFDSAILVDALVGLDDARTEIVKHPERWITRLGWTEILAGAKSDAEEVESFLDHFKVVEIGEDIARRAASLRRQSPQMALADAFGLAAAQVTGRIYVTRNTAAFPKAMPGVRIPYSL</sequence>
<organism evidence="2 3">
    <name type="scientific">Alteriqipengyuania halimionae</name>
    <dbReference type="NCBI Taxonomy" id="1926630"/>
    <lineage>
        <taxon>Bacteria</taxon>
        <taxon>Pseudomonadati</taxon>
        <taxon>Pseudomonadota</taxon>
        <taxon>Alphaproteobacteria</taxon>
        <taxon>Sphingomonadales</taxon>
        <taxon>Erythrobacteraceae</taxon>
        <taxon>Alteriqipengyuania</taxon>
    </lineage>
</organism>
<evidence type="ECO:0000313" key="3">
    <source>
        <dbReference type="Proteomes" id="UP000429229"/>
    </source>
</evidence>
<feature type="domain" description="PIN" evidence="1">
    <location>
        <begin position="5"/>
        <end position="106"/>
    </location>
</feature>
<dbReference type="Pfam" id="PF01850">
    <property type="entry name" value="PIN"/>
    <property type="match status" value="1"/>
</dbReference>
<dbReference type="InterPro" id="IPR029060">
    <property type="entry name" value="PIN-like_dom_sf"/>
</dbReference>
<dbReference type="Proteomes" id="UP000429229">
    <property type="component" value="Unassembled WGS sequence"/>
</dbReference>
<dbReference type="SUPFAM" id="SSF88723">
    <property type="entry name" value="PIN domain-like"/>
    <property type="match status" value="1"/>
</dbReference>
<dbReference type="Gene3D" id="3.40.50.1010">
    <property type="entry name" value="5'-nuclease"/>
    <property type="match status" value="1"/>
</dbReference>
<accession>A0A6I4U2E7</accession>
<dbReference type="InterPro" id="IPR002716">
    <property type="entry name" value="PIN_dom"/>
</dbReference>
<dbReference type="OrthoDB" id="532510at2"/>
<dbReference type="RefSeq" id="WP_160616566.1">
    <property type="nucleotide sequence ID" value="NZ_WTYR01000001.1"/>
</dbReference>
<proteinExistence type="predicted"/>
<evidence type="ECO:0000259" key="1">
    <source>
        <dbReference type="Pfam" id="PF01850"/>
    </source>
</evidence>